<comment type="subcellular location">
    <subcellularLocation>
        <location evidence="1">Membrane</location>
        <topology evidence="1">Multi-pass membrane protein</topology>
    </subcellularLocation>
</comment>
<reference evidence="4" key="1">
    <citation type="submission" date="2017-11" db="EMBL/GenBank/DDBJ databases">
        <title>Three new genomes from thermophilic consortium.</title>
        <authorList>
            <person name="Quaggio R."/>
            <person name="Amgarten D."/>
            <person name="Setubal J.C."/>
        </authorList>
    </citation>
    <scope>NUCLEOTIDE SEQUENCE</scope>
    <source>
        <strain evidence="4">ZCTH01-B2</strain>
    </source>
</reference>
<evidence type="ECO:0000256" key="3">
    <source>
        <dbReference type="SAM" id="Phobius"/>
    </source>
</evidence>
<dbReference type="Pfam" id="PF03334">
    <property type="entry name" value="PhaG_MnhG_YufB"/>
    <property type="match status" value="1"/>
</dbReference>
<accession>A0A953LIE1</accession>
<evidence type="ECO:0000313" key="5">
    <source>
        <dbReference type="Proteomes" id="UP000732377"/>
    </source>
</evidence>
<dbReference type="Proteomes" id="UP000732377">
    <property type="component" value="Unassembled WGS sequence"/>
</dbReference>
<dbReference type="InterPro" id="IPR005133">
    <property type="entry name" value="PhaG_MnhG_YufB"/>
</dbReference>
<dbReference type="AlphaFoldDB" id="A0A953LIE1"/>
<dbReference type="EMBL" id="PIUK01000001">
    <property type="protein sequence ID" value="MBY6274612.1"/>
    <property type="molecule type" value="Genomic_DNA"/>
</dbReference>
<sequence length="141" mass="15359">MPWSSPRSTTSRPLRWESTFRGGGSLAMEILISVLLLLGTAAAVLGTLGLIRMPDVYNRLHAVTMAITFATVMMVLAGTLYFSTTHGLTLKLLLVIPFVFWTSSAGSFVIARGAHRTGVRPAPLTIRDDLQEDIGIDQEQE</sequence>
<dbReference type="PANTHER" id="PTHR34703">
    <property type="entry name" value="ANTIPORTER SUBUNIT MNHG2-RELATED"/>
    <property type="match status" value="1"/>
</dbReference>
<keyword evidence="3" id="KW-0812">Transmembrane</keyword>
<comment type="caution">
    <text evidence="4">The sequence shown here is derived from an EMBL/GenBank/DDBJ whole genome shotgun (WGS) entry which is preliminary data.</text>
</comment>
<keyword evidence="3" id="KW-0472">Membrane</keyword>
<dbReference type="NCBIfam" id="TIGR01300">
    <property type="entry name" value="CPA3_mnhG_phaG"/>
    <property type="match status" value="1"/>
</dbReference>
<protein>
    <submittedName>
        <fullName evidence="4">Na+/H+ antiporter subunit G1</fullName>
    </submittedName>
</protein>
<feature type="transmembrane region" description="Helical" evidence="3">
    <location>
        <begin position="63"/>
        <end position="82"/>
    </location>
</feature>
<evidence type="ECO:0000313" key="4">
    <source>
        <dbReference type="EMBL" id="MBY6274612.1"/>
    </source>
</evidence>
<gene>
    <name evidence="4" type="ORF">CWE10_00115</name>
</gene>
<organism evidence="4 5">
    <name type="scientific">Symbiobacterium thermophilum</name>
    <dbReference type="NCBI Taxonomy" id="2734"/>
    <lineage>
        <taxon>Bacteria</taxon>
        <taxon>Bacillati</taxon>
        <taxon>Bacillota</taxon>
        <taxon>Clostridia</taxon>
        <taxon>Eubacteriales</taxon>
        <taxon>Symbiobacteriaceae</taxon>
        <taxon>Symbiobacterium</taxon>
    </lineage>
</organism>
<name>A0A953LIE1_SYMTR</name>
<proteinExistence type="inferred from homology"/>
<feature type="transmembrane region" description="Helical" evidence="3">
    <location>
        <begin position="30"/>
        <end position="51"/>
    </location>
</feature>
<feature type="transmembrane region" description="Helical" evidence="3">
    <location>
        <begin position="88"/>
        <end position="111"/>
    </location>
</feature>
<evidence type="ECO:0000256" key="1">
    <source>
        <dbReference type="ARBA" id="ARBA00004141"/>
    </source>
</evidence>
<comment type="similarity">
    <text evidence="2">Belongs to the CPA3 antiporters (TC 2.A.63) subunit G family.</text>
</comment>
<evidence type="ECO:0000256" key="2">
    <source>
        <dbReference type="ARBA" id="ARBA00008404"/>
    </source>
</evidence>
<dbReference type="GO" id="GO:0015385">
    <property type="term" value="F:sodium:proton antiporter activity"/>
    <property type="evidence" value="ECO:0007669"/>
    <property type="project" value="TreeGrafter"/>
</dbReference>
<keyword evidence="3" id="KW-1133">Transmembrane helix</keyword>
<dbReference type="PANTHER" id="PTHR34703:SF1">
    <property type="entry name" value="ANTIPORTER SUBUNIT MNHG2-RELATED"/>
    <property type="match status" value="1"/>
</dbReference>